<evidence type="ECO:0000256" key="5">
    <source>
        <dbReference type="ARBA" id="ARBA00022679"/>
    </source>
</evidence>
<dbReference type="OrthoDB" id="270728at2759"/>
<keyword evidence="5" id="KW-0808">Transferase</keyword>
<evidence type="ECO:0000256" key="10">
    <source>
        <dbReference type="ARBA" id="ARBA00031145"/>
    </source>
</evidence>
<dbReference type="GO" id="GO:0003919">
    <property type="term" value="F:FMN adenylyltransferase activity"/>
    <property type="evidence" value="ECO:0007669"/>
    <property type="project" value="UniProtKB-EC"/>
</dbReference>
<feature type="region of interest" description="Disordered" evidence="13">
    <location>
        <begin position="300"/>
        <end position="359"/>
    </location>
</feature>
<dbReference type="AlphaFoldDB" id="A0A5C3EIG8"/>
<evidence type="ECO:0000256" key="1">
    <source>
        <dbReference type="ARBA" id="ARBA00004726"/>
    </source>
</evidence>
<keyword evidence="6" id="KW-0548">Nucleotidyltransferase</keyword>
<sequence>MSSNGNSHTSAPPPPTRPSREWIASIDAVYTLFEDPSVSNRYPDLSAKVKNAVQLCEEVINEVGQPHCALSFNGGKDCTVLVHILSAVLRRVNGLSSSKFTDGGEELDGAKSQEEKEELPSIPSLYITCPSPFPTVEKFISYCVSHVHGYNLEVISVEGGMKAGIRTYLDGGGERRVGISPSSSSSSTTTQSPTPREIKAIFVGTRRDDPHGPQLSPRSWTDKDWPRVERIHPILDWTYQDVWSFLRCPHLSSTEPALGMSRGTLAEKWGTAGGGAQGVPYCLLYDQGYTSLGSTFNTLPNPELKVQDQDENDAGEADKEVGDGTAKGKWKPAYMLQDGSLERAGRVENSSPQPKATTQ</sequence>
<feature type="compositionally biased region" description="Polar residues" evidence="13">
    <location>
        <begin position="348"/>
        <end position="359"/>
    </location>
</feature>
<keyword evidence="3" id="KW-0285">Flavoprotein</keyword>
<evidence type="ECO:0000256" key="13">
    <source>
        <dbReference type="SAM" id="MobiDB-lite"/>
    </source>
</evidence>
<keyword evidence="4" id="KW-0288">FMN</keyword>
<accession>A0A5C3EIG8</accession>
<proteinExistence type="predicted"/>
<dbReference type="InterPro" id="IPR002500">
    <property type="entry name" value="PAPS_reduct_dom"/>
</dbReference>
<evidence type="ECO:0000256" key="4">
    <source>
        <dbReference type="ARBA" id="ARBA00022643"/>
    </source>
</evidence>
<evidence type="ECO:0000256" key="8">
    <source>
        <dbReference type="ARBA" id="ARBA00022827"/>
    </source>
</evidence>
<dbReference type="EMBL" id="OOIN01000028">
    <property type="protein sequence ID" value="SPO29477.1"/>
    <property type="molecule type" value="Genomic_DNA"/>
</dbReference>
<dbReference type="Pfam" id="PF01507">
    <property type="entry name" value="PAPS_reduct"/>
    <property type="match status" value="1"/>
</dbReference>
<evidence type="ECO:0000313" key="15">
    <source>
        <dbReference type="EMBL" id="SPO29477.1"/>
    </source>
</evidence>
<dbReference type="PANTHER" id="PTHR23293">
    <property type="entry name" value="FAD SYNTHETASE-RELATED FMN ADENYLYLTRANSFERASE"/>
    <property type="match status" value="1"/>
</dbReference>
<dbReference type="EC" id="2.7.7.2" evidence="2"/>
<reference evidence="15 16" key="1">
    <citation type="submission" date="2018-03" db="EMBL/GenBank/DDBJ databases">
        <authorList>
            <person name="Guldener U."/>
        </authorList>
    </citation>
    <scope>NUCLEOTIDE SEQUENCE [LARGE SCALE GENOMIC DNA]</scope>
    <source>
        <strain evidence="15 16">NBRC100155</strain>
    </source>
</reference>
<organism evidence="15 16">
    <name type="scientific">Ustilago trichophora</name>
    <dbReference type="NCBI Taxonomy" id="86804"/>
    <lineage>
        <taxon>Eukaryota</taxon>
        <taxon>Fungi</taxon>
        <taxon>Dikarya</taxon>
        <taxon>Basidiomycota</taxon>
        <taxon>Ustilaginomycotina</taxon>
        <taxon>Ustilaginomycetes</taxon>
        <taxon>Ustilaginales</taxon>
        <taxon>Ustilaginaceae</taxon>
        <taxon>Ustilago</taxon>
    </lineage>
</organism>
<keyword evidence="16" id="KW-1185">Reference proteome</keyword>
<comment type="catalytic activity">
    <reaction evidence="12">
        <text>FMN + ATP + H(+) = FAD + diphosphate</text>
        <dbReference type="Rhea" id="RHEA:17237"/>
        <dbReference type="ChEBI" id="CHEBI:15378"/>
        <dbReference type="ChEBI" id="CHEBI:30616"/>
        <dbReference type="ChEBI" id="CHEBI:33019"/>
        <dbReference type="ChEBI" id="CHEBI:57692"/>
        <dbReference type="ChEBI" id="CHEBI:58210"/>
        <dbReference type="EC" id="2.7.7.2"/>
    </reaction>
</comment>
<dbReference type="CDD" id="cd23948">
    <property type="entry name" value="FAD_synthase"/>
    <property type="match status" value="1"/>
</dbReference>
<keyword evidence="7" id="KW-0547">Nucleotide-binding</keyword>
<dbReference type="PANTHER" id="PTHR23293:SF9">
    <property type="entry name" value="FAD SYNTHASE"/>
    <property type="match status" value="1"/>
</dbReference>
<evidence type="ECO:0000256" key="2">
    <source>
        <dbReference type="ARBA" id="ARBA00012393"/>
    </source>
</evidence>
<keyword evidence="8" id="KW-0274">FAD</keyword>
<evidence type="ECO:0000256" key="12">
    <source>
        <dbReference type="ARBA" id="ARBA00049494"/>
    </source>
</evidence>
<dbReference type="SUPFAM" id="SSF52402">
    <property type="entry name" value="Adenine nucleotide alpha hydrolases-like"/>
    <property type="match status" value="1"/>
</dbReference>
<feature type="domain" description="Phosphoadenosine phosphosulphate reductase" evidence="14">
    <location>
        <begin position="68"/>
        <end position="247"/>
    </location>
</feature>
<evidence type="ECO:0000256" key="3">
    <source>
        <dbReference type="ARBA" id="ARBA00022630"/>
    </source>
</evidence>
<name>A0A5C3EIG8_9BASI</name>
<dbReference type="GO" id="GO:0005524">
    <property type="term" value="F:ATP binding"/>
    <property type="evidence" value="ECO:0007669"/>
    <property type="project" value="UniProtKB-KW"/>
</dbReference>
<dbReference type="GO" id="GO:0006747">
    <property type="term" value="P:FAD biosynthetic process"/>
    <property type="evidence" value="ECO:0007669"/>
    <property type="project" value="TreeGrafter"/>
</dbReference>
<evidence type="ECO:0000313" key="16">
    <source>
        <dbReference type="Proteomes" id="UP000324022"/>
    </source>
</evidence>
<evidence type="ECO:0000256" key="9">
    <source>
        <dbReference type="ARBA" id="ARBA00022840"/>
    </source>
</evidence>
<dbReference type="Gene3D" id="3.40.50.620">
    <property type="entry name" value="HUPs"/>
    <property type="match status" value="1"/>
</dbReference>
<evidence type="ECO:0000256" key="7">
    <source>
        <dbReference type="ARBA" id="ARBA00022741"/>
    </source>
</evidence>
<evidence type="ECO:0000259" key="14">
    <source>
        <dbReference type="Pfam" id="PF01507"/>
    </source>
</evidence>
<protein>
    <recommendedName>
        <fullName evidence="2">FAD synthase</fullName>
        <ecNumber evidence="2">2.7.7.2</ecNumber>
    </recommendedName>
    <alternativeName>
        <fullName evidence="10">FAD pyrophosphorylase</fullName>
    </alternativeName>
    <alternativeName>
        <fullName evidence="11">FMN adenylyltransferase</fullName>
    </alternativeName>
</protein>
<dbReference type="FunFam" id="3.40.50.620:FF:000347">
    <property type="entry name" value="FMN adenylyltransferase"/>
    <property type="match status" value="1"/>
</dbReference>
<dbReference type="InterPro" id="IPR014729">
    <property type="entry name" value="Rossmann-like_a/b/a_fold"/>
</dbReference>
<comment type="pathway">
    <text evidence="1">Cofactor biosynthesis; FAD biosynthesis; FAD from FMN: step 1/1.</text>
</comment>
<gene>
    <name evidence="15" type="ORF">UTRI_04792_B</name>
</gene>
<evidence type="ECO:0000256" key="6">
    <source>
        <dbReference type="ARBA" id="ARBA00022695"/>
    </source>
</evidence>
<feature type="compositionally biased region" description="Low complexity" evidence="13">
    <location>
        <begin position="180"/>
        <end position="195"/>
    </location>
</feature>
<keyword evidence="9" id="KW-0067">ATP-binding</keyword>
<feature type="region of interest" description="Disordered" evidence="13">
    <location>
        <begin position="174"/>
        <end position="196"/>
    </location>
</feature>
<dbReference type="Proteomes" id="UP000324022">
    <property type="component" value="Unassembled WGS sequence"/>
</dbReference>
<evidence type="ECO:0000256" key="11">
    <source>
        <dbReference type="ARBA" id="ARBA00031871"/>
    </source>
</evidence>